<keyword evidence="6 7" id="KW-0472">Membrane</keyword>
<dbReference type="Pfam" id="PF13727">
    <property type="entry name" value="CoA_binding_3"/>
    <property type="match status" value="1"/>
</dbReference>
<keyword evidence="5 7" id="KW-1133">Transmembrane helix</keyword>
<dbReference type="Pfam" id="PF02397">
    <property type="entry name" value="Bac_transf"/>
    <property type="match status" value="1"/>
</dbReference>
<dbReference type="GO" id="GO:0016780">
    <property type="term" value="F:phosphotransferase activity, for other substituted phosphate groups"/>
    <property type="evidence" value="ECO:0007669"/>
    <property type="project" value="TreeGrafter"/>
</dbReference>
<keyword evidence="4 7" id="KW-0812">Transmembrane</keyword>
<comment type="subcellular location">
    <subcellularLocation>
        <location evidence="1">Membrane</location>
        <topology evidence="1">Multi-pass membrane protein</topology>
    </subcellularLocation>
</comment>
<feature type="transmembrane region" description="Helical" evidence="7">
    <location>
        <begin position="51"/>
        <end position="71"/>
    </location>
</feature>
<evidence type="ECO:0000313" key="10">
    <source>
        <dbReference type="Proteomes" id="UP000010988"/>
    </source>
</evidence>
<evidence type="ECO:0000313" key="9">
    <source>
        <dbReference type="EMBL" id="GAC47051.1"/>
    </source>
</evidence>
<dbReference type="InterPro" id="IPR017475">
    <property type="entry name" value="EPS_sugar_tfrase"/>
</dbReference>
<evidence type="ECO:0000256" key="5">
    <source>
        <dbReference type="ARBA" id="ARBA00022989"/>
    </source>
</evidence>
<feature type="transmembrane region" description="Helical" evidence="7">
    <location>
        <begin position="20"/>
        <end position="39"/>
    </location>
</feature>
<gene>
    <name evidence="9" type="ORF">GOACH_03_00670</name>
</gene>
<dbReference type="InterPro" id="IPR003362">
    <property type="entry name" value="Bact_transf"/>
</dbReference>
<sequence>MAAVQVTESPWARTYLRKIAVTDVVVITAAVFAAQWLRFGTGGGLDYFGGVSGRPASLVSLFLIVAWTLALRAFQCMDRRIIGSGSVEYSRVLTACFSVFGALGIVVMVTQLEVSRGYFALALPLGTFGLLASRWIWRRALSAERRRGKKLDRVLVVGEMHSASHLIRRLRQSPELGFAVIGVCLPVASARAKSELTVDGESVRIYGDFDDVAHAVSASGATSVAVMSAEALGHEAMQDLSWSLQGMEVDMMVAPGVADVAGPRVMVRPVAGLPLLHIDKPQYEGANKFRKAFVDRVGAALIILCAAPVLMLVAIAIKLDSDGPVFYRATRVGLHNQPFRMWKFRSMIPDADSLRTELHEQNEGSGVLFKIRDDPRVTRVGKFLRRYSIDEVPQLFNVLTGSMSLVGPRPPLPEEVDKYDGRVARRMLVKPGMTGLWQVSGRSDLSWEETVRLDLSYVENWSATHDLVIMWRTLRAVVSKDGAY</sequence>
<comment type="similarity">
    <text evidence="2">Belongs to the bacterial sugar transferase family.</text>
</comment>
<comment type="caution">
    <text evidence="9">The sequence shown here is derived from an EMBL/GenBank/DDBJ whole genome shotgun (WGS) entry which is preliminary data.</text>
</comment>
<dbReference type="Proteomes" id="UP000010988">
    <property type="component" value="Unassembled WGS sequence"/>
</dbReference>
<dbReference type="Gene3D" id="3.40.50.720">
    <property type="entry name" value="NAD(P)-binding Rossmann-like Domain"/>
    <property type="match status" value="1"/>
</dbReference>
<evidence type="ECO:0000256" key="3">
    <source>
        <dbReference type="ARBA" id="ARBA00022679"/>
    </source>
</evidence>
<dbReference type="AlphaFoldDB" id="L7KEZ7"/>
<dbReference type="GO" id="GO:0016020">
    <property type="term" value="C:membrane"/>
    <property type="evidence" value="ECO:0007669"/>
    <property type="project" value="UniProtKB-SubCell"/>
</dbReference>
<proteinExistence type="inferred from homology"/>
<evidence type="ECO:0000259" key="8">
    <source>
        <dbReference type="Pfam" id="PF02397"/>
    </source>
</evidence>
<feature type="domain" description="Bacterial sugar transferase" evidence="8">
    <location>
        <begin position="291"/>
        <end position="478"/>
    </location>
</feature>
<feature type="transmembrane region" description="Helical" evidence="7">
    <location>
        <begin position="118"/>
        <end position="137"/>
    </location>
</feature>
<dbReference type="STRING" id="1220583.GOACH_03_00670"/>
<dbReference type="PANTHER" id="PTHR30576:SF10">
    <property type="entry name" value="SLL5057 PROTEIN"/>
    <property type="match status" value="1"/>
</dbReference>
<dbReference type="eggNOG" id="COG2148">
    <property type="taxonomic scope" value="Bacteria"/>
</dbReference>
<organism evidence="9 10">
    <name type="scientific">Gordonia aichiensis NBRC 108223</name>
    <dbReference type="NCBI Taxonomy" id="1220583"/>
    <lineage>
        <taxon>Bacteria</taxon>
        <taxon>Bacillati</taxon>
        <taxon>Actinomycetota</taxon>
        <taxon>Actinomycetes</taxon>
        <taxon>Mycobacteriales</taxon>
        <taxon>Gordoniaceae</taxon>
        <taxon>Gordonia</taxon>
    </lineage>
</organism>
<accession>L7KEZ7</accession>
<name>L7KEZ7_9ACTN</name>
<dbReference type="NCBIfam" id="TIGR03025">
    <property type="entry name" value="EPS_sugtrans"/>
    <property type="match status" value="1"/>
</dbReference>
<feature type="transmembrane region" description="Helical" evidence="7">
    <location>
        <begin position="92"/>
        <end position="112"/>
    </location>
</feature>
<dbReference type="RefSeq" id="WP_005169579.1">
    <property type="nucleotide sequence ID" value="NZ_BANR01000003.1"/>
</dbReference>
<feature type="transmembrane region" description="Helical" evidence="7">
    <location>
        <begin position="297"/>
        <end position="317"/>
    </location>
</feature>
<dbReference type="PANTHER" id="PTHR30576">
    <property type="entry name" value="COLANIC BIOSYNTHESIS UDP-GLUCOSE LIPID CARRIER TRANSFERASE"/>
    <property type="match status" value="1"/>
</dbReference>
<keyword evidence="10" id="KW-1185">Reference proteome</keyword>
<evidence type="ECO:0000256" key="6">
    <source>
        <dbReference type="ARBA" id="ARBA00023136"/>
    </source>
</evidence>
<dbReference type="OrthoDB" id="9808602at2"/>
<dbReference type="EMBL" id="BANR01000003">
    <property type="protein sequence ID" value="GAC47051.1"/>
    <property type="molecule type" value="Genomic_DNA"/>
</dbReference>
<evidence type="ECO:0000256" key="7">
    <source>
        <dbReference type="SAM" id="Phobius"/>
    </source>
</evidence>
<evidence type="ECO:0000256" key="4">
    <source>
        <dbReference type="ARBA" id="ARBA00022692"/>
    </source>
</evidence>
<evidence type="ECO:0000256" key="1">
    <source>
        <dbReference type="ARBA" id="ARBA00004141"/>
    </source>
</evidence>
<reference evidence="9 10" key="1">
    <citation type="submission" date="2012-12" db="EMBL/GenBank/DDBJ databases">
        <title>Whole genome shotgun sequence of Gordonia aichiensis NBRC 108223.</title>
        <authorList>
            <person name="Isaki-Nakamura S."/>
            <person name="Hosoyama A."/>
            <person name="Tsuchikane K."/>
            <person name="Ando Y."/>
            <person name="Baba S."/>
            <person name="Ohji S."/>
            <person name="Hamada M."/>
            <person name="Tamura T."/>
            <person name="Yamazoe A."/>
            <person name="Yamazaki S."/>
            <person name="Fujita N."/>
        </authorList>
    </citation>
    <scope>NUCLEOTIDE SEQUENCE [LARGE SCALE GENOMIC DNA]</scope>
    <source>
        <strain evidence="9 10">NBRC 108223</strain>
    </source>
</reference>
<evidence type="ECO:0000256" key="2">
    <source>
        <dbReference type="ARBA" id="ARBA00006464"/>
    </source>
</evidence>
<protein>
    <submittedName>
        <fullName evidence="9">Putative glycosyltransferase</fullName>
    </submittedName>
</protein>
<keyword evidence="3 9" id="KW-0808">Transferase</keyword>